<dbReference type="GO" id="GO:0006207">
    <property type="term" value="P:'de novo' pyrimidine nucleobase biosynthetic process"/>
    <property type="evidence" value="ECO:0007669"/>
    <property type="project" value="InterPro"/>
</dbReference>
<dbReference type="GO" id="GO:0044205">
    <property type="term" value="P:'de novo' UMP biosynthetic process"/>
    <property type="evidence" value="ECO:0007669"/>
    <property type="project" value="UniProtKB-UniRule"/>
</dbReference>
<dbReference type="GO" id="GO:0005829">
    <property type="term" value="C:cytosol"/>
    <property type="evidence" value="ECO:0007669"/>
    <property type="project" value="TreeGrafter"/>
</dbReference>
<dbReference type="Gene3D" id="3.40.50.1370">
    <property type="entry name" value="Aspartate/ornithine carbamoyltransferase"/>
    <property type="match status" value="2"/>
</dbReference>
<dbReference type="PRINTS" id="PR00100">
    <property type="entry name" value="AOTCASE"/>
</dbReference>
<dbReference type="PANTHER" id="PTHR45753">
    <property type="entry name" value="ORNITHINE CARBAMOYLTRANSFERASE, MITOCHONDRIAL"/>
    <property type="match status" value="1"/>
</dbReference>
<feature type="binding site" evidence="7">
    <location>
        <position position="269"/>
    </location>
    <ligand>
        <name>carbamoyl phosphate</name>
        <dbReference type="ChEBI" id="CHEBI:58228"/>
    </ligand>
</feature>
<evidence type="ECO:0000256" key="2">
    <source>
        <dbReference type="ARBA" id="ARBA00008896"/>
    </source>
</evidence>
<feature type="binding site" evidence="7">
    <location>
        <position position="173"/>
    </location>
    <ligand>
        <name>L-aspartate</name>
        <dbReference type="ChEBI" id="CHEBI:29991"/>
    </ligand>
</feature>
<feature type="binding site" evidence="7">
    <location>
        <position position="62"/>
    </location>
    <ligand>
        <name>carbamoyl phosphate</name>
        <dbReference type="ChEBI" id="CHEBI:58228"/>
    </ligand>
</feature>
<evidence type="ECO:0000259" key="9">
    <source>
        <dbReference type="Pfam" id="PF02729"/>
    </source>
</evidence>
<evidence type="ECO:0000256" key="5">
    <source>
        <dbReference type="ARBA" id="ARBA00043884"/>
    </source>
</evidence>
<feature type="binding site" evidence="7">
    <location>
        <position position="63"/>
    </location>
    <ligand>
        <name>carbamoyl phosphate</name>
        <dbReference type="ChEBI" id="CHEBI:58228"/>
    </ligand>
</feature>
<dbReference type="NCBIfam" id="NF002032">
    <property type="entry name" value="PRK00856.1"/>
    <property type="match status" value="1"/>
</dbReference>
<feature type="binding site" evidence="7">
    <location>
        <position position="90"/>
    </location>
    <ligand>
        <name>L-aspartate</name>
        <dbReference type="ChEBI" id="CHEBI:29991"/>
    </ligand>
</feature>
<reference evidence="10 11" key="1">
    <citation type="submission" date="2019-12" db="EMBL/GenBank/DDBJ databases">
        <authorList>
            <person name="Wolfe R."/>
            <person name="Danczak R."/>
            <person name="Wilkins M."/>
        </authorList>
    </citation>
    <scope>NUCLEOTIDE SEQUENCE [LARGE SCALE GENOMIC DNA]</scope>
    <source>
        <strain evidence="10">X2_MaxBin.013</strain>
    </source>
</reference>
<comment type="function">
    <text evidence="5 7">Catalyzes the condensation of carbamoyl phosphate and aspartate to form carbamoyl aspartate and inorganic phosphate, the committed step in the de novo pyrimidine nucleotide biosynthesis pathway.</text>
</comment>
<dbReference type="AlphaFoldDB" id="A0A833KZN2"/>
<dbReference type="Proteomes" id="UP000488506">
    <property type="component" value="Unassembled WGS sequence"/>
</dbReference>
<protein>
    <recommendedName>
        <fullName evidence="7">Aspartate carbamoyltransferase</fullName>
        <ecNumber evidence="7">2.1.3.2</ecNumber>
    </recommendedName>
    <alternativeName>
        <fullName evidence="7">Aspartate transcarbamylase</fullName>
        <shortName evidence="7">ATCase</shortName>
    </alternativeName>
</protein>
<dbReference type="PRINTS" id="PR00101">
    <property type="entry name" value="ATCASE"/>
</dbReference>
<dbReference type="Pfam" id="PF00185">
    <property type="entry name" value="OTCace"/>
    <property type="match status" value="1"/>
</dbReference>
<comment type="caution">
    <text evidence="10">The sequence shown here is derived from an EMBL/GenBank/DDBJ whole genome shotgun (WGS) entry which is preliminary data.</text>
</comment>
<feature type="binding site" evidence="7">
    <location>
        <position position="143"/>
    </location>
    <ligand>
        <name>carbamoyl phosphate</name>
        <dbReference type="ChEBI" id="CHEBI:58228"/>
    </ligand>
</feature>
<accession>A0A833KZN2</accession>
<dbReference type="PROSITE" id="PS00097">
    <property type="entry name" value="CARBAMOYLTRANSFERASE"/>
    <property type="match status" value="1"/>
</dbReference>
<comment type="subunit">
    <text evidence="7">Heterododecamer (2C3:3R2) of six catalytic PyrB chains organized as two trimers (C3), and six regulatory PyrI chains organized as three dimers (R2).</text>
</comment>
<name>A0A833KZN2_UNCSA</name>
<dbReference type="PANTHER" id="PTHR45753:SF6">
    <property type="entry name" value="ASPARTATE CARBAMOYLTRANSFERASE"/>
    <property type="match status" value="1"/>
</dbReference>
<feature type="domain" description="Aspartate/ornithine carbamoyltransferase carbamoyl-P binding" evidence="9">
    <location>
        <begin position="10"/>
        <end position="153"/>
    </location>
</feature>
<dbReference type="SUPFAM" id="SSF53671">
    <property type="entry name" value="Aspartate/ornithine carbamoyltransferase"/>
    <property type="match status" value="1"/>
</dbReference>
<dbReference type="GO" id="GO:0016597">
    <property type="term" value="F:amino acid binding"/>
    <property type="evidence" value="ECO:0007669"/>
    <property type="project" value="InterPro"/>
</dbReference>
<dbReference type="EC" id="2.1.3.2" evidence="7"/>
<evidence type="ECO:0000256" key="7">
    <source>
        <dbReference type="HAMAP-Rule" id="MF_00001"/>
    </source>
</evidence>
<evidence type="ECO:0000313" key="10">
    <source>
        <dbReference type="EMBL" id="KAF0132652.1"/>
    </source>
</evidence>
<feature type="binding site" evidence="7">
    <location>
        <position position="268"/>
    </location>
    <ligand>
        <name>carbamoyl phosphate</name>
        <dbReference type="ChEBI" id="CHEBI:58228"/>
    </ligand>
</feature>
<dbReference type="Pfam" id="PF02729">
    <property type="entry name" value="OTCace_N"/>
    <property type="match status" value="1"/>
</dbReference>
<sequence length="315" mass="34389">MNKVKGLLKKDLLGLRDISCEEINLALDTASSMKEVFFRPVPKVPALLGKSICLLFYEPSTRTRTSFEAAAKMLSASITNVAIAQSSAQKGETLIDTVKNLEVMGHQAFVIRHKMSGAPLLASKNLTASVINAGDGFNEHPTQGLLDIFTMREKKGNLKGKKIVIVGDIAHSRVARSNIWGLIKLGAKVSVVGPPTLIPKDIEKMGVKVNNNIDEELEDADFINVLRIQLERMGKGLLPSLEEYHMIYGINAKRLEKCKKDIVIMHPGPINRGVEISSEVADGPYNVILDQVQNGVAVRMAVLFLLLGGRQNAAE</sequence>
<dbReference type="InterPro" id="IPR006130">
    <property type="entry name" value="Asp/Orn_carbamoylTrfase"/>
</dbReference>
<dbReference type="NCBIfam" id="TIGR00670">
    <property type="entry name" value="asp_carb_tr"/>
    <property type="match status" value="1"/>
</dbReference>
<feature type="binding site" evidence="7">
    <location>
        <position position="227"/>
    </location>
    <ligand>
        <name>L-aspartate</name>
        <dbReference type="ChEBI" id="CHEBI:29991"/>
    </ligand>
</feature>
<proteinExistence type="inferred from homology"/>
<dbReference type="EMBL" id="WPAF01000048">
    <property type="protein sequence ID" value="KAF0132652.1"/>
    <property type="molecule type" value="Genomic_DNA"/>
</dbReference>
<evidence type="ECO:0000259" key="8">
    <source>
        <dbReference type="Pfam" id="PF00185"/>
    </source>
</evidence>
<evidence type="ECO:0000256" key="3">
    <source>
        <dbReference type="ARBA" id="ARBA00022679"/>
    </source>
</evidence>
<gene>
    <name evidence="7" type="primary">pyrB</name>
    <name evidence="10" type="ORF">FD145_1604</name>
</gene>
<keyword evidence="3 7" id="KW-0808">Transferase</keyword>
<feature type="domain" description="Aspartate/ornithine carbamoyltransferase Asp/Orn-binding" evidence="8">
    <location>
        <begin position="159"/>
        <end position="305"/>
    </location>
</feature>
<feature type="binding site" evidence="7">
    <location>
        <position position="140"/>
    </location>
    <ligand>
        <name>carbamoyl phosphate</name>
        <dbReference type="ChEBI" id="CHEBI:58228"/>
    </ligand>
</feature>
<dbReference type="InterPro" id="IPR006132">
    <property type="entry name" value="Asp/Orn_carbamoyltranf_P-bd"/>
</dbReference>
<dbReference type="GO" id="GO:0004070">
    <property type="term" value="F:aspartate carbamoyltransferase activity"/>
    <property type="evidence" value="ECO:0007669"/>
    <property type="project" value="UniProtKB-UniRule"/>
</dbReference>
<dbReference type="InterPro" id="IPR002082">
    <property type="entry name" value="Asp_carbamoyltransf"/>
</dbReference>
<evidence type="ECO:0000256" key="4">
    <source>
        <dbReference type="ARBA" id="ARBA00022975"/>
    </source>
</evidence>
<dbReference type="HAMAP" id="MF_00001">
    <property type="entry name" value="Asp_carb_tr"/>
    <property type="match status" value="1"/>
</dbReference>
<organism evidence="10 11">
    <name type="scientific">Candidatus Saganbacteria bacterium</name>
    <dbReference type="NCBI Taxonomy" id="2575572"/>
    <lineage>
        <taxon>Bacteria</taxon>
        <taxon>Bacillati</taxon>
        <taxon>Saganbacteria</taxon>
    </lineage>
</organism>
<dbReference type="UniPathway" id="UPA00070">
    <property type="reaction ID" value="UER00116"/>
</dbReference>
<feature type="binding site" evidence="7">
    <location>
        <position position="112"/>
    </location>
    <ligand>
        <name>carbamoyl phosphate</name>
        <dbReference type="ChEBI" id="CHEBI:58228"/>
    </ligand>
</feature>
<dbReference type="InterPro" id="IPR006131">
    <property type="entry name" value="Asp_carbamoyltransf_Asp/Orn-bd"/>
</dbReference>
<evidence type="ECO:0000313" key="11">
    <source>
        <dbReference type="Proteomes" id="UP000488506"/>
    </source>
</evidence>
<keyword evidence="4 7" id="KW-0665">Pyrimidine biosynthesis</keyword>
<comment type="pathway">
    <text evidence="1 7">Pyrimidine metabolism; UMP biosynthesis via de novo pathway; (S)-dihydroorotate from bicarbonate: step 2/3.</text>
</comment>
<dbReference type="FunFam" id="3.40.50.1370:FF:000007">
    <property type="entry name" value="Aspartate carbamoyltransferase"/>
    <property type="match status" value="1"/>
</dbReference>
<comment type="catalytic activity">
    <reaction evidence="6 7">
        <text>carbamoyl phosphate + L-aspartate = N-carbamoyl-L-aspartate + phosphate + H(+)</text>
        <dbReference type="Rhea" id="RHEA:20013"/>
        <dbReference type="ChEBI" id="CHEBI:15378"/>
        <dbReference type="ChEBI" id="CHEBI:29991"/>
        <dbReference type="ChEBI" id="CHEBI:32814"/>
        <dbReference type="ChEBI" id="CHEBI:43474"/>
        <dbReference type="ChEBI" id="CHEBI:58228"/>
        <dbReference type="EC" id="2.1.3.2"/>
    </reaction>
</comment>
<dbReference type="GO" id="GO:0006520">
    <property type="term" value="P:amino acid metabolic process"/>
    <property type="evidence" value="ECO:0007669"/>
    <property type="project" value="InterPro"/>
</dbReference>
<evidence type="ECO:0000256" key="6">
    <source>
        <dbReference type="ARBA" id="ARBA00048859"/>
    </source>
</evidence>
<dbReference type="InterPro" id="IPR036901">
    <property type="entry name" value="Asp/Orn_carbamoylTrfase_sf"/>
</dbReference>
<evidence type="ECO:0000256" key="1">
    <source>
        <dbReference type="ARBA" id="ARBA00004852"/>
    </source>
</evidence>
<comment type="similarity">
    <text evidence="2 7">Belongs to the aspartate/ornithine carbamoyltransferase superfamily. ATCase family.</text>
</comment>